<evidence type="ECO:0000256" key="1">
    <source>
        <dbReference type="ARBA" id="ARBA00007625"/>
    </source>
</evidence>
<evidence type="ECO:0000313" key="6">
    <source>
        <dbReference type="EMBL" id="KAF6163695.1"/>
    </source>
</evidence>
<proteinExistence type="inferred from homology"/>
<dbReference type="Proteomes" id="UP000541444">
    <property type="component" value="Unassembled WGS sequence"/>
</dbReference>
<dbReference type="InterPro" id="IPR036322">
    <property type="entry name" value="WD40_repeat_dom_sf"/>
</dbReference>
<protein>
    <recommendedName>
        <fullName evidence="8">WD repeat-containing protein 55</fullName>
    </recommendedName>
</protein>
<feature type="region of interest" description="Disordered" evidence="5">
    <location>
        <begin position="304"/>
        <end position="330"/>
    </location>
</feature>
<name>A0A7J7N957_9MAGN</name>
<dbReference type="InterPro" id="IPR050505">
    <property type="entry name" value="WDR55/POC1"/>
</dbReference>
<evidence type="ECO:0000256" key="4">
    <source>
        <dbReference type="PROSITE-ProRule" id="PRU00221"/>
    </source>
</evidence>
<feature type="repeat" description="WD" evidence="4">
    <location>
        <begin position="93"/>
        <end position="133"/>
    </location>
</feature>
<organism evidence="6 7">
    <name type="scientific">Kingdonia uniflora</name>
    <dbReference type="NCBI Taxonomy" id="39325"/>
    <lineage>
        <taxon>Eukaryota</taxon>
        <taxon>Viridiplantae</taxon>
        <taxon>Streptophyta</taxon>
        <taxon>Embryophyta</taxon>
        <taxon>Tracheophyta</taxon>
        <taxon>Spermatophyta</taxon>
        <taxon>Magnoliopsida</taxon>
        <taxon>Ranunculales</taxon>
        <taxon>Circaeasteraceae</taxon>
        <taxon>Kingdonia</taxon>
    </lineage>
</organism>
<dbReference type="PROSITE" id="PS50082">
    <property type="entry name" value="WD_REPEATS_2"/>
    <property type="match status" value="1"/>
</dbReference>
<evidence type="ECO:0000256" key="3">
    <source>
        <dbReference type="ARBA" id="ARBA00022737"/>
    </source>
</evidence>
<comment type="caution">
    <text evidence="6">The sequence shown here is derived from an EMBL/GenBank/DDBJ whole genome shotgun (WGS) entry which is preliminary data.</text>
</comment>
<dbReference type="OrthoDB" id="2288928at2759"/>
<keyword evidence="2 4" id="KW-0853">WD repeat</keyword>
<sequence>MEVNLGNLPFDLDFHPWSYLVATGLVSGDLQLYRFGGDNSQPQRLFEIRAHKDDDSCRAVRFINGGQAIMTGSSDKSILVSNVETGAEIARLTDAHGAAVNRLVGLDETLIASGDDNGSIKVWDIRTNTCCYSYHTHEDYISDISFALDSKELLATSGDGTLSSYSLKKRRVIVKSEFSEDEPLSLVIMKNGRKVICGTQNGVLLLYSWGQFTDHSDRFTGLENKSIDKLLKLDENRLITGSENGLISLIGILPNRIIRPIAEHSDYPVEGLAFSYDRKYLGSISHDQMLKLWSMDDLLEGLGHDAPDTNEMDADTLEGPNSQMGNKGEVSNISSHSFFAGL</sequence>
<dbReference type="InterPro" id="IPR001680">
    <property type="entry name" value="WD40_rpt"/>
</dbReference>
<dbReference type="Gene3D" id="2.130.10.10">
    <property type="entry name" value="YVTN repeat-like/Quinoprotein amine dehydrogenase"/>
    <property type="match status" value="2"/>
</dbReference>
<dbReference type="PANTHER" id="PTHR44019:SF20">
    <property type="entry name" value="WD REPEAT-CONTAINING PROTEIN 55"/>
    <property type="match status" value="1"/>
</dbReference>
<evidence type="ECO:0008006" key="8">
    <source>
        <dbReference type="Google" id="ProtNLM"/>
    </source>
</evidence>
<dbReference type="InterPro" id="IPR015943">
    <property type="entry name" value="WD40/YVTN_repeat-like_dom_sf"/>
</dbReference>
<dbReference type="PROSITE" id="PS00678">
    <property type="entry name" value="WD_REPEATS_1"/>
    <property type="match status" value="1"/>
</dbReference>
<dbReference type="PANTHER" id="PTHR44019">
    <property type="entry name" value="WD REPEAT-CONTAINING PROTEIN 55"/>
    <property type="match status" value="1"/>
</dbReference>
<dbReference type="InterPro" id="IPR019775">
    <property type="entry name" value="WD40_repeat_CS"/>
</dbReference>
<dbReference type="SMART" id="SM00320">
    <property type="entry name" value="WD40"/>
    <property type="match status" value="6"/>
</dbReference>
<dbReference type="Pfam" id="PF24796">
    <property type="entry name" value="WDR55"/>
    <property type="match status" value="1"/>
</dbReference>
<evidence type="ECO:0000256" key="2">
    <source>
        <dbReference type="ARBA" id="ARBA00022574"/>
    </source>
</evidence>
<evidence type="ECO:0000256" key="5">
    <source>
        <dbReference type="SAM" id="MobiDB-lite"/>
    </source>
</evidence>
<dbReference type="AlphaFoldDB" id="A0A7J7N957"/>
<evidence type="ECO:0000313" key="7">
    <source>
        <dbReference type="Proteomes" id="UP000541444"/>
    </source>
</evidence>
<accession>A0A7J7N957</accession>
<gene>
    <name evidence="6" type="ORF">GIB67_036155</name>
</gene>
<reference evidence="6 7" key="1">
    <citation type="journal article" date="2020" name="IScience">
        <title>Genome Sequencing of the Endangered Kingdonia uniflora (Circaeasteraceae, Ranunculales) Reveals Potential Mechanisms of Evolutionary Specialization.</title>
        <authorList>
            <person name="Sun Y."/>
            <person name="Deng T."/>
            <person name="Zhang A."/>
            <person name="Moore M.J."/>
            <person name="Landis J.B."/>
            <person name="Lin N."/>
            <person name="Zhang H."/>
            <person name="Zhang X."/>
            <person name="Huang J."/>
            <person name="Zhang X."/>
            <person name="Sun H."/>
            <person name="Wang H."/>
        </authorList>
    </citation>
    <scope>NUCLEOTIDE SEQUENCE [LARGE SCALE GENOMIC DNA]</scope>
    <source>
        <strain evidence="6">TB1705</strain>
        <tissue evidence="6">Leaf</tissue>
    </source>
</reference>
<comment type="similarity">
    <text evidence="1">Belongs to the WD repeat WDR55 family.</text>
</comment>
<dbReference type="EMBL" id="JACGCM010000971">
    <property type="protein sequence ID" value="KAF6163695.1"/>
    <property type="molecule type" value="Genomic_DNA"/>
</dbReference>
<keyword evidence="3" id="KW-0677">Repeat</keyword>
<keyword evidence="7" id="KW-1185">Reference proteome</keyword>
<feature type="compositionally biased region" description="Polar residues" evidence="5">
    <location>
        <begin position="319"/>
        <end position="330"/>
    </location>
</feature>
<dbReference type="SUPFAM" id="SSF50978">
    <property type="entry name" value="WD40 repeat-like"/>
    <property type="match status" value="1"/>
</dbReference>